<feature type="coiled-coil region" evidence="1">
    <location>
        <begin position="76"/>
        <end position="147"/>
    </location>
</feature>
<feature type="non-terminal residue" evidence="2">
    <location>
        <position position="1"/>
    </location>
</feature>
<evidence type="ECO:0000313" key="2">
    <source>
        <dbReference type="EMBL" id="CAH2076569.1"/>
    </source>
</evidence>
<protein>
    <submittedName>
        <fullName evidence="2">Uncharacterized protein</fullName>
    </submittedName>
</protein>
<dbReference type="EMBL" id="OW152821">
    <property type="protein sequence ID" value="CAH2076569.1"/>
    <property type="molecule type" value="Genomic_DNA"/>
</dbReference>
<keyword evidence="1" id="KW-0175">Coiled coil</keyword>
<reference evidence="2" key="1">
    <citation type="submission" date="2022-03" db="EMBL/GenBank/DDBJ databases">
        <authorList>
            <person name="Martin H S."/>
        </authorList>
    </citation>
    <scope>NUCLEOTIDE SEQUENCE</scope>
</reference>
<gene>
    <name evidence="2" type="ORF">IPOD504_LOCUS17320</name>
</gene>
<organism evidence="2 3">
    <name type="scientific">Iphiclides podalirius</name>
    <name type="common">scarce swallowtail</name>
    <dbReference type="NCBI Taxonomy" id="110791"/>
    <lineage>
        <taxon>Eukaryota</taxon>
        <taxon>Metazoa</taxon>
        <taxon>Ecdysozoa</taxon>
        <taxon>Arthropoda</taxon>
        <taxon>Hexapoda</taxon>
        <taxon>Insecta</taxon>
        <taxon>Pterygota</taxon>
        <taxon>Neoptera</taxon>
        <taxon>Endopterygota</taxon>
        <taxon>Lepidoptera</taxon>
        <taxon>Glossata</taxon>
        <taxon>Ditrysia</taxon>
        <taxon>Papilionoidea</taxon>
        <taxon>Papilionidae</taxon>
        <taxon>Papilioninae</taxon>
        <taxon>Iphiclides</taxon>
    </lineage>
</organism>
<accession>A0ABN8JCM5</accession>
<dbReference type="Proteomes" id="UP000837857">
    <property type="component" value="Chromosome 9"/>
</dbReference>
<evidence type="ECO:0000256" key="1">
    <source>
        <dbReference type="SAM" id="Coils"/>
    </source>
</evidence>
<name>A0ABN8JCM5_9NEOP</name>
<sequence>MKLEEQTKIIEQLKYNKIIESTKESLETLRENVSKTYYQIDPHLKPKIKCLTNELKIRALDEPALVLHCLKVPQFIQRMEKRAREREEKHALIRERRRQMEEERIRVKQQSELAKLEMDKEEKTKRMKELREKRKREKIENIRKKQHYERMRALANYHEYKLKMQVAEDYYDLFLTQLVFRKFGEGIQIIRKENKIKWNKAVLYHNGCVLFKAFTCWRTLPALNALKREQEMRKLRWRKKVLQVVPDYNPPDE</sequence>
<proteinExistence type="predicted"/>
<keyword evidence="3" id="KW-1185">Reference proteome</keyword>
<evidence type="ECO:0000313" key="3">
    <source>
        <dbReference type="Proteomes" id="UP000837857"/>
    </source>
</evidence>